<dbReference type="EMBL" id="CP010994">
    <property type="protein sequence ID" value="AMN34325.1"/>
    <property type="molecule type" value="Genomic_DNA"/>
</dbReference>
<accession>A0A127EEC7</accession>
<sequence length="94" mass="10020">MKILVCCGSGLGSSFMIEMNIENVLNELGVKGVEVNHSDLASAKGTNADIYVGTRDIAARLEGLGGEVVSLNNMIDINELKEKLTEVLKKKGVL</sequence>
<dbReference type="InterPro" id="IPR013011">
    <property type="entry name" value="PTS_EIIB_2"/>
</dbReference>
<organism evidence="3 4">
    <name type="scientific">Clostridium perfringens</name>
    <dbReference type="NCBI Taxonomy" id="1502"/>
    <lineage>
        <taxon>Bacteria</taxon>
        <taxon>Bacillati</taxon>
        <taxon>Bacillota</taxon>
        <taxon>Clostridia</taxon>
        <taxon>Eubacteriales</taxon>
        <taxon>Clostridiaceae</taxon>
        <taxon>Clostridium</taxon>
    </lineage>
</organism>
<evidence type="ECO:0000259" key="2">
    <source>
        <dbReference type="PROSITE" id="PS51099"/>
    </source>
</evidence>
<keyword evidence="1" id="KW-0808">Transferase</keyword>
<dbReference type="Proteomes" id="UP000070260">
    <property type="component" value="Chromosome"/>
</dbReference>
<evidence type="ECO:0000313" key="4">
    <source>
        <dbReference type="Proteomes" id="UP000070260"/>
    </source>
</evidence>
<dbReference type="Gene3D" id="3.40.50.2300">
    <property type="match status" value="1"/>
</dbReference>
<dbReference type="InterPro" id="IPR036095">
    <property type="entry name" value="PTS_EIIB-like_sf"/>
</dbReference>
<evidence type="ECO:0000256" key="1">
    <source>
        <dbReference type="ARBA" id="ARBA00022679"/>
    </source>
</evidence>
<evidence type="ECO:0000313" key="3">
    <source>
        <dbReference type="EMBL" id="AMN34325.1"/>
    </source>
</evidence>
<dbReference type="OrthoDB" id="6603449at2"/>
<dbReference type="PATRIC" id="fig|1502.177.peg.108"/>
<reference evidence="3 4" key="1">
    <citation type="journal article" date="2016" name="PLoS ONE">
        <title>Plasmid Characterization and Chromosome Analysis of Two netF+ Clostridium perfringens Isolates Associated with Foal and Canine Necrotizing Enteritis.</title>
        <authorList>
            <person name="Mehdizadeh Gohari I."/>
            <person name="Kropinski A.M."/>
            <person name="Weese S.J."/>
            <person name="Parreira V.R."/>
            <person name="Whitehead A.E."/>
            <person name="Boerlin P."/>
            <person name="Prescott J.F."/>
        </authorList>
    </citation>
    <scope>NUCLEOTIDE SEQUENCE [LARGE SCALE GENOMIC DNA]</scope>
    <source>
        <strain evidence="3 4">JP838</strain>
    </source>
</reference>
<protein>
    <submittedName>
        <fullName evidence="3">PTS ascorbate transporter subunit IIB</fullName>
    </submittedName>
</protein>
<name>A0A127EEC7_CLOPF</name>
<dbReference type="PROSITE" id="PS51099">
    <property type="entry name" value="PTS_EIIB_TYPE_2"/>
    <property type="match status" value="1"/>
</dbReference>
<dbReference type="GO" id="GO:0009401">
    <property type="term" value="P:phosphoenolpyruvate-dependent sugar phosphotransferase system"/>
    <property type="evidence" value="ECO:0007669"/>
    <property type="project" value="InterPro"/>
</dbReference>
<dbReference type="RefSeq" id="WP_061426085.1">
    <property type="nucleotide sequence ID" value="NZ_CATNZO010000001.1"/>
</dbReference>
<dbReference type="SUPFAM" id="SSF52794">
    <property type="entry name" value="PTS system IIB component-like"/>
    <property type="match status" value="1"/>
</dbReference>
<dbReference type="CDD" id="cd05563">
    <property type="entry name" value="PTS_IIB_ascorbate"/>
    <property type="match status" value="1"/>
</dbReference>
<feature type="domain" description="PTS EIIB type-2" evidence="2">
    <location>
        <begin position="1"/>
        <end position="92"/>
    </location>
</feature>
<dbReference type="GO" id="GO:0008982">
    <property type="term" value="F:protein-N(PI)-phosphohistidine-sugar phosphotransferase activity"/>
    <property type="evidence" value="ECO:0007669"/>
    <property type="project" value="InterPro"/>
</dbReference>
<dbReference type="InterPro" id="IPR003501">
    <property type="entry name" value="PTS_EIIB_2/3"/>
</dbReference>
<proteinExistence type="predicted"/>
<dbReference type="Pfam" id="PF02302">
    <property type="entry name" value="PTS_IIB"/>
    <property type="match status" value="1"/>
</dbReference>
<gene>
    <name evidence="3" type="ORF">JFP838_00650</name>
</gene>
<dbReference type="AlphaFoldDB" id="A0A127EEC7"/>